<evidence type="ECO:0000313" key="13">
    <source>
        <dbReference type="EMBL" id="RSH88117.1"/>
    </source>
</evidence>
<dbReference type="InterPro" id="IPR008271">
    <property type="entry name" value="Ser/Thr_kinase_AS"/>
</dbReference>
<feature type="region of interest" description="Disordered" evidence="10">
    <location>
        <begin position="463"/>
        <end position="566"/>
    </location>
</feature>
<evidence type="ECO:0000256" key="6">
    <source>
        <dbReference type="ARBA" id="ARBA00022777"/>
    </source>
</evidence>
<dbReference type="PROSITE" id="PS50081">
    <property type="entry name" value="ZF_DAG_PE_2"/>
    <property type="match status" value="1"/>
</dbReference>
<dbReference type="GO" id="GO:0005524">
    <property type="term" value="F:ATP binding"/>
    <property type="evidence" value="ECO:0007669"/>
    <property type="project" value="UniProtKB-UniRule"/>
</dbReference>
<keyword evidence="2" id="KW-0723">Serine/threonine-protein kinase</keyword>
<evidence type="ECO:0000256" key="10">
    <source>
        <dbReference type="SAM" id="MobiDB-lite"/>
    </source>
</evidence>
<dbReference type="SMART" id="SM00109">
    <property type="entry name" value="C1"/>
    <property type="match status" value="1"/>
</dbReference>
<keyword evidence="8 9" id="KW-0067">ATP-binding</keyword>
<dbReference type="Gene3D" id="1.10.510.10">
    <property type="entry name" value="Transferase(Phosphotransferase) domain 1"/>
    <property type="match status" value="1"/>
</dbReference>
<evidence type="ECO:0000259" key="12">
    <source>
        <dbReference type="PROSITE" id="PS50081"/>
    </source>
</evidence>
<dbReference type="PROSITE" id="PS00107">
    <property type="entry name" value="PROTEIN_KINASE_ATP"/>
    <property type="match status" value="1"/>
</dbReference>
<dbReference type="PROSITE" id="PS50011">
    <property type="entry name" value="PROTEIN_KINASE_DOM"/>
    <property type="match status" value="1"/>
</dbReference>
<dbReference type="AlphaFoldDB" id="A0A427YAX9"/>
<dbReference type="PANTHER" id="PTHR46485:SF5">
    <property type="entry name" value="CENTER DIVIDER, ISOFORM A"/>
    <property type="match status" value="1"/>
</dbReference>
<dbReference type="CDD" id="cd13999">
    <property type="entry name" value="STKc_MAP3K-like"/>
    <property type="match status" value="1"/>
</dbReference>
<dbReference type="SUPFAM" id="SSF57889">
    <property type="entry name" value="Cysteine-rich domain"/>
    <property type="match status" value="1"/>
</dbReference>
<evidence type="ECO:0008006" key="15">
    <source>
        <dbReference type="Google" id="ProtNLM"/>
    </source>
</evidence>
<evidence type="ECO:0000259" key="11">
    <source>
        <dbReference type="PROSITE" id="PS50011"/>
    </source>
</evidence>
<keyword evidence="7" id="KW-0862">Zinc</keyword>
<dbReference type="Proteomes" id="UP000279236">
    <property type="component" value="Unassembled WGS sequence"/>
</dbReference>
<dbReference type="SUPFAM" id="SSF56112">
    <property type="entry name" value="Protein kinase-like (PK-like)"/>
    <property type="match status" value="1"/>
</dbReference>
<dbReference type="SMART" id="SM00220">
    <property type="entry name" value="S_TKc"/>
    <property type="match status" value="1"/>
</dbReference>
<dbReference type="PRINTS" id="PR00109">
    <property type="entry name" value="TYRKINASE"/>
</dbReference>
<dbReference type="InterPro" id="IPR046349">
    <property type="entry name" value="C1-like_sf"/>
</dbReference>
<feature type="binding site" evidence="9">
    <location>
        <position position="38"/>
    </location>
    <ligand>
        <name>ATP</name>
        <dbReference type="ChEBI" id="CHEBI:30616"/>
    </ligand>
</feature>
<evidence type="ECO:0000256" key="2">
    <source>
        <dbReference type="ARBA" id="ARBA00022527"/>
    </source>
</evidence>
<dbReference type="CDD" id="cd00029">
    <property type="entry name" value="C1"/>
    <property type="match status" value="1"/>
</dbReference>
<accession>A0A427YAX9</accession>
<evidence type="ECO:0000256" key="9">
    <source>
        <dbReference type="PROSITE-ProRule" id="PRU10141"/>
    </source>
</evidence>
<evidence type="ECO:0000256" key="5">
    <source>
        <dbReference type="ARBA" id="ARBA00022741"/>
    </source>
</evidence>
<evidence type="ECO:0000256" key="7">
    <source>
        <dbReference type="ARBA" id="ARBA00022833"/>
    </source>
</evidence>
<dbReference type="InterPro" id="IPR001245">
    <property type="entry name" value="Ser-Thr/Tyr_kinase_cat_dom"/>
</dbReference>
<sequence>MDFDVVPYEDIVWGERIGGGSFGSVFKGQYLGIDIAIKEIHPSTQYDVHKYFEREWRILRECRHPNIVLFVGLSKEPGVDGRVFIVSEYIPRGNLRTFIRSGCAFPWRLRISFATDIARAVAYLHARQCIHRDLKGENLVITSNDRIKVADFGFARITGRNDEEMKHMTYCGTDGYMSPEILMGEEFDLPTDVYSLGIIFMEILTRILVGSKVYSRQAPHFVPDPKIVRQRASPGCPRAFIDLAIACCSLCSADRPSMPEVLAKLRAIELALPEIDTSEHVGSLRLRREGPRALPVFDRSMSVGSEVAAAAVDAQLGGLDDEEMEEEMLEEVVLDALVNADVQVGPVSGAVRPHRGASYFTQWSDDTPGSQYMEATEMQSHHMLLGSEIFAGPSSGVIQRATIINVASMRRTSMPCSYPPSPPYDNSSDEGSVCTIKEDKVEKVRGEPEAGPFVPQVEVTDMDESVATTAPQPSPPSTESLPRPSTDTITPITAFLVPRNRVSSDGSSSGPSDASTGPSEGASSSGSDVAVPSACPSPSIPRRTSNSGRHRFTLVHRDPPALSNSKRIPSSLAANLARAFLPRTLTGPRDKCPVCCKRLGPRAALQCDDCGILVHAKCSADASRNCTTDISIDE</sequence>
<dbReference type="Gene3D" id="3.30.200.20">
    <property type="entry name" value="Phosphorylase Kinase, domain 1"/>
    <property type="match status" value="1"/>
</dbReference>
<dbReference type="InterPro" id="IPR000719">
    <property type="entry name" value="Prot_kinase_dom"/>
</dbReference>
<evidence type="ECO:0000256" key="3">
    <source>
        <dbReference type="ARBA" id="ARBA00022679"/>
    </source>
</evidence>
<comment type="similarity">
    <text evidence="1">Belongs to the protein kinase superfamily. TKL Ser/Thr protein kinase family.</text>
</comment>
<gene>
    <name evidence="13" type="ORF">EHS24_000644</name>
</gene>
<dbReference type="PANTHER" id="PTHR46485">
    <property type="entry name" value="LIM DOMAIN KINASE 1"/>
    <property type="match status" value="1"/>
</dbReference>
<evidence type="ECO:0000256" key="8">
    <source>
        <dbReference type="ARBA" id="ARBA00022840"/>
    </source>
</evidence>
<name>A0A427YAX9_9TREE</name>
<comment type="caution">
    <text evidence="13">The sequence shown here is derived from an EMBL/GenBank/DDBJ whole genome shotgun (WGS) entry which is preliminary data.</text>
</comment>
<keyword evidence="5 9" id="KW-0547">Nucleotide-binding</keyword>
<organism evidence="13 14">
    <name type="scientific">Apiotrichum porosum</name>
    <dbReference type="NCBI Taxonomy" id="105984"/>
    <lineage>
        <taxon>Eukaryota</taxon>
        <taxon>Fungi</taxon>
        <taxon>Dikarya</taxon>
        <taxon>Basidiomycota</taxon>
        <taxon>Agaricomycotina</taxon>
        <taxon>Tremellomycetes</taxon>
        <taxon>Trichosporonales</taxon>
        <taxon>Trichosporonaceae</taxon>
        <taxon>Apiotrichum</taxon>
    </lineage>
</organism>
<dbReference type="InterPro" id="IPR002219">
    <property type="entry name" value="PKC_DAG/PE"/>
</dbReference>
<dbReference type="PROSITE" id="PS00108">
    <property type="entry name" value="PROTEIN_KINASE_ST"/>
    <property type="match status" value="1"/>
</dbReference>
<keyword evidence="14" id="KW-1185">Reference proteome</keyword>
<dbReference type="Pfam" id="PF00130">
    <property type="entry name" value="C1_1"/>
    <property type="match status" value="1"/>
</dbReference>
<feature type="domain" description="Protein kinase" evidence="11">
    <location>
        <begin position="11"/>
        <end position="272"/>
    </location>
</feature>
<keyword evidence="4" id="KW-0479">Metal-binding</keyword>
<protein>
    <recommendedName>
        <fullName evidence="15">TKL/LISK/LISK-DD1 protein kinase</fullName>
    </recommendedName>
</protein>
<dbReference type="RefSeq" id="XP_028480325.1">
    <property type="nucleotide sequence ID" value="XM_028616468.1"/>
</dbReference>
<reference evidence="13 14" key="1">
    <citation type="submission" date="2018-11" db="EMBL/GenBank/DDBJ databases">
        <title>Genome sequence of Apiotrichum porosum DSM 27194.</title>
        <authorList>
            <person name="Aliyu H."/>
            <person name="Gorte O."/>
            <person name="Ochsenreither K."/>
        </authorList>
    </citation>
    <scope>NUCLEOTIDE SEQUENCE [LARGE SCALE GENOMIC DNA]</scope>
    <source>
        <strain evidence="13 14">DSM 27194</strain>
    </source>
</reference>
<dbReference type="Pfam" id="PF00069">
    <property type="entry name" value="Pkinase"/>
    <property type="match status" value="1"/>
</dbReference>
<dbReference type="EMBL" id="RSCE01000001">
    <property type="protein sequence ID" value="RSH88117.1"/>
    <property type="molecule type" value="Genomic_DNA"/>
</dbReference>
<evidence type="ECO:0000313" key="14">
    <source>
        <dbReference type="Proteomes" id="UP000279236"/>
    </source>
</evidence>
<evidence type="ECO:0000256" key="4">
    <source>
        <dbReference type="ARBA" id="ARBA00022723"/>
    </source>
</evidence>
<dbReference type="STRING" id="105984.A0A427YAX9"/>
<feature type="compositionally biased region" description="Low complexity" evidence="10">
    <location>
        <begin position="503"/>
        <end position="519"/>
    </location>
</feature>
<dbReference type="InterPro" id="IPR017441">
    <property type="entry name" value="Protein_kinase_ATP_BS"/>
</dbReference>
<keyword evidence="3" id="KW-0808">Transferase</keyword>
<evidence type="ECO:0000256" key="1">
    <source>
        <dbReference type="ARBA" id="ARBA00005843"/>
    </source>
</evidence>
<dbReference type="InterPro" id="IPR011009">
    <property type="entry name" value="Kinase-like_dom_sf"/>
</dbReference>
<proteinExistence type="inferred from homology"/>
<dbReference type="GeneID" id="39585187"/>
<dbReference type="GO" id="GO:0046872">
    <property type="term" value="F:metal ion binding"/>
    <property type="evidence" value="ECO:0007669"/>
    <property type="project" value="UniProtKB-KW"/>
</dbReference>
<dbReference type="OrthoDB" id="4062651at2759"/>
<dbReference type="Gene3D" id="3.30.60.20">
    <property type="match status" value="1"/>
</dbReference>
<keyword evidence="6" id="KW-0418">Kinase</keyword>
<dbReference type="InterPro" id="IPR050940">
    <property type="entry name" value="Actin_reg-Ser/Thr_kinase"/>
</dbReference>
<feature type="domain" description="Phorbol-ester/DAG-type" evidence="12">
    <location>
        <begin position="577"/>
        <end position="626"/>
    </location>
</feature>
<dbReference type="GO" id="GO:0004674">
    <property type="term" value="F:protein serine/threonine kinase activity"/>
    <property type="evidence" value="ECO:0007669"/>
    <property type="project" value="UniProtKB-KW"/>
</dbReference>